<gene>
    <name evidence="1" type="ORF">CLUMA_CG007067</name>
</gene>
<reference evidence="1 2" key="1">
    <citation type="submission" date="2015-04" db="EMBL/GenBank/DDBJ databases">
        <authorList>
            <person name="Syromyatnikov M.Y."/>
            <person name="Popov V.N."/>
        </authorList>
    </citation>
    <scope>NUCLEOTIDE SEQUENCE [LARGE SCALE GENOMIC DNA]</scope>
</reference>
<evidence type="ECO:0000313" key="2">
    <source>
        <dbReference type="Proteomes" id="UP000183832"/>
    </source>
</evidence>
<keyword evidence="2" id="KW-1185">Reference proteome</keyword>
<organism evidence="1 2">
    <name type="scientific">Clunio marinus</name>
    <dbReference type="NCBI Taxonomy" id="568069"/>
    <lineage>
        <taxon>Eukaryota</taxon>
        <taxon>Metazoa</taxon>
        <taxon>Ecdysozoa</taxon>
        <taxon>Arthropoda</taxon>
        <taxon>Hexapoda</taxon>
        <taxon>Insecta</taxon>
        <taxon>Pterygota</taxon>
        <taxon>Neoptera</taxon>
        <taxon>Endopterygota</taxon>
        <taxon>Diptera</taxon>
        <taxon>Nematocera</taxon>
        <taxon>Chironomoidea</taxon>
        <taxon>Chironomidae</taxon>
        <taxon>Clunio</taxon>
    </lineage>
</organism>
<dbReference type="AlphaFoldDB" id="A0A1J1I3U3"/>
<sequence>MLKLLSDRITKLEVKPVGTEVEFKKQRIPIEANVRVLNKTGSADVDKILEAEDNVSIASSASHQISQYDLEVPKSVQVNTNTMTSGFDRLAMSMNRQHLQKLPTFSEKNLQEKMSVVI</sequence>
<dbReference type="EMBL" id="CVRI01000037">
    <property type="protein sequence ID" value="CRK93534.1"/>
    <property type="molecule type" value="Genomic_DNA"/>
</dbReference>
<proteinExistence type="predicted"/>
<accession>A0A1J1I3U3</accession>
<dbReference type="Proteomes" id="UP000183832">
    <property type="component" value="Unassembled WGS sequence"/>
</dbReference>
<evidence type="ECO:0000313" key="1">
    <source>
        <dbReference type="EMBL" id="CRK93534.1"/>
    </source>
</evidence>
<protein>
    <submittedName>
        <fullName evidence="1">CLUMA_CG007067, isoform A</fullName>
    </submittedName>
</protein>
<name>A0A1J1I3U3_9DIPT</name>